<evidence type="ECO:0000256" key="1">
    <source>
        <dbReference type="SAM" id="MobiDB-lite"/>
    </source>
</evidence>
<name>X0GL14_FUSOX</name>
<accession>X0GL14</accession>
<protein>
    <submittedName>
        <fullName evidence="2">Uncharacterized protein</fullName>
    </submittedName>
</protein>
<dbReference type="Proteomes" id="UP000030676">
    <property type="component" value="Unassembled WGS sequence"/>
</dbReference>
<dbReference type="EMBL" id="JH659318">
    <property type="protein sequence ID" value="EXL64003.1"/>
    <property type="molecule type" value="Genomic_DNA"/>
</dbReference>
<reference evidence="2" key="1">
    <citation type="submission" date="2011-11" db="EMBL/GenBank/DDBJ databases">
        <title>The Genome Sequence of Fusarium oxysporum PHW808.</title>
        <authorList>
            <consortium name="The Broad Institute Genome Sequencing Platform"/>
            <person name="Ma L.-J."/>
            <person name="Gale L.R."/>
            <person name="Schwartz D.C."/>
            <person name="Zhou S."/>
            <person name="Corby-Kistler H."/>
            <person name="Young S.K."/>
            <person name="Zeng Q."/>
            <person name="Gargeya S."/>
            <person name="Fitzgerald M."/>
            <person name="Haas B."/>
            <person name="Abouelleil A."/>
            <person name="Alvarado L."/>
            <person name="Arachchi H.M."/>
            <person name="Berlin A."/>
            <person name="Brown A."/>
            <person name="Chapman S.B."/>
            <person name="Chen Z."/>
            <person name="Dunbar C."/>
            <person name="Freedman E."/>
            <person name="Gearin G."/>
            <person name="Goldberg J."/>
            <person name="Griggs A."/>
            <person name="Gujja S."/>
            <person name="Heiman D."/>
            <person name="Howarth C."/>
            <person name="Larson L."/>
            <person name="Lui A."/>
            <person name="MacDonald P.J.P."/>
            <person name="Montmayeur A."/>
            <person name="Murphy C."/>
            <person name="Neiman D."/>
            <person name="Pearson M."/>
            <person name="Priest M."/>
            <person name="Roberts A."/>
            <person name="Saif S."/>
            <person name="Shea T."/>
            <person name="Shenoy N."/>
            <person name="Sisk P."/>
            <person name="Stolte C."/>
            <person name="Sykes S."/>
            <person name="Wortman J."/>
            <person name="Nusbaum C."/>
            <person name="Birren B."/>
        </authorList>
    </citation>
    <scope>NUCLEOTIDE SEQUENCE [LARGE SCALE GENOMIC DNA]</scope>
    <source>
        <strain evidence="2">54008</strain>
    </source>
</reference>
<sequence length="89" mass="10109">MDDCTAPEQCINCLGPHAAGFRKCPARLRKLHGVFRRLTKAQREHVRAVGAETNRQRHPEPQLEPNKTRLSCKGIILHYMSNRVLVLPA</sequence>
<proteinExistence type="predicted"/>
<evidence type="ECO:0000313" key="2">
    <source>
        <dbReference type="EMBL" id="EXL64003.1"/>
    </source>
</evidence>
<reference evidence="2" key="2">
    <citation type="submission" date="2012-05" db="EMBL/GenBank/DDBJ databases">
        <title>The Genome Annotation of Fusarium oxysporum PHW808.</title>
        <authorList>
            <consortium name="The Broad Institute Genomics Platform"/>
            <person name="Ma L.-J."/>
            <person name="Corby-Kistler H."/>
            <person name="Broz K."/>
            <person name="Gale L.R."/>
            <person name="Jonkers W."/>
            <person name="O'Donnell K."/>
            <person name="Ploetz R."/>
            <person name="Steinberg C."/>
            <person name="Schwartz D.C."/>
            <person name="VanEtten H."/>
            <person name="Zhou S."/>
            <person name="Young S.K."/>
            <person name="Zeng Q."/>
            <person name="Gargeya S."/>
            <person name="Fitzgerald M."/>
            <person name="Abouelleil A."/>
            <person name="Alvarado L."/>
            <person name="Chapman S.B."/>
            <person name="Gainer-Dewar J."/>
            <person name="Goldberg J."/>
            <person name="Griggs A."/>
            <person name="Gujja S."/>
            <person name="Hansen M."/>
            <person name="Howarth C."/>
            <person name="Imamovic A."/>
            <person name="Ireland A."/>
            <person name="Larimer J."/>
            <person name="McCowan C."/>
            <person name="Murphy C."/>
            <person name="Pearson M."/>
            <person name="Poon T.W."/>
            <person name="Priest M."/>
            <person name="Roberts A."/>
            <person name="Saif S."/>
            <person name="Shea T."/>
            <person name="Sykes S."/>
            <person name="Wortman J."/>
            <person name="Nusbaum C."/>
            <person name="Birren B."/>
        </authorList>
    </citation>
    <scope>NUCLEOTIDE SEQUENCE</scope>
    <source>
        <strain evidence="2">54008</strain>
    </source>
</reference>
<dbReference type="AlphaFoldDB" id="X0GL14"/>
<organism evidence="2">
    <name type="scientific">Fusarium oxysporum f. sp. conglutinans race 2 54008</name>
    <dbReference type="NCBI Taxonomy" id="1089457"/>
    <lineage>
        <taxon>Eukaryota</taxon>
        <taxon>Fungi</taxon>
        <taxon>Dikarya</taxon>
        <taxon>Ascomycota</taxon>
        <taxon>Pezizomycotina</taxon>
        <taxon>Sordariomycetes</taxon>
        <taxon>Hypocreomycetidae</taxon>
        <taxon>Hypocreales</taxon>
        <taxon>Nectriaceae</taxon>
        <taxon>Fusarium</taxon>
        <taxon>Fusarium oxysporum species complex</taxon>
    </lineage>
</organism>
<feature type="region of interest" description="Disordered" evidence="1">
    <location>
        <begin position="47"/>
        <end position="66"/>
    </location>
</feature>
<dbReference type="HOGENOM" id="CLU_2454826_0_0_1"/>
<gene>
    <name evidence="2" type="ORF">FOPG_19726</name>
</gene>